<gene>
    <name evidence="1" type="ORF">ACFPIK_05225</name>
</gene>
<keyword evidence="2" id="KW-1185">Reference proteome</keyword>
<evidence type="ECO:0000313" key="2">
    <source>
        <dbReference type="Proteomes" id="UP001596163"/>
    </source>
</evidence>
<dbReference type="Pfam" id="PF05016">
    <property type="entry name" value="ParE_toxin"/>
    <property type="match status" value="1"/>
</dbReference>
<comment type="caution">
    <text evidence="1">The sequence shown here is derived from an EMBL/GenBank/DDBJ whole genome shotgun (WGS) entry which is preliminary data.</text>
</comment>
<proteinExistence type="predicted"/>
<dbReference type="Proteomes" id="UP001596163">
    <property type="component" value="Unassembled WGS sequence"/>
</dbReference>
<dbReference type="EMBL" id="JBHSKS010000003">
    <property type="protein sequence ID" value="MFC5191159.1"/>
    <property type="molecule type" value="Genomic_DNA"/>
</dbReference>
<evidence type="ECO:0000313" key="1">
    <source>
        <dbReference type="EMBL" id="MFC5191159.1"/>
    </source>
</evidence>
<protein>
    <submittedName>
        <fullName evidence="1">Type II toxin-antitoxin system RelE/ParE family toxin</fullName>
    </submittedName>
</protein>
<name>A0ABW0BVV0_9BACT</name>
<dbReference type="InterPro" id="IPR007712">
    <property type="entry name" value="RelE/ParE_toxin"/>
</dbReference>
<dbReference type="RefSeq" id="WP_377912949.1">
    <property type="nucleotide sequence ID" value="NZ_JBHSKS010000003.1"/>
</dbReference>
<organism evidence="1 2">
    <name type="scientific">Algoriphagus aquatilis</name>
    <dbReference type="NCBI Taxonomy" id="490186"/>
    <lineage>
        <taxon>Bacteria</taxon>
        <taxon>Pseudomonadati</taxon>
        <taxon>Bacteroidota</taxon>
        <taxon>Cytophagia</taxon>
        <taxon>Cytophagales</taxon>
        <taxon>Cyclobacteriaceae</taxon>
        <taxon>Algoriphagus</taxon>
    </lineage>
</organism>
<sequence length="107" mass="12131">MSYKIIPTSQFEKELKRLFKKYPSIKSDLFVLVSQLKENPKLGTPLLKNCYKIRIAITSKGKGKSGGGRLITHVRIVKEEVHLLTIYDKSNQANISDSAINELLDQI</sequence>
<reference evidence="2" key="1">
    <citation type="journal article" date="2019" name="Int. J. Syst. Evol. Microbiol.">
        <title>The Global Catalogue of Microorganisms (GCM) 10K type strain sequencing project: providing services to taxonomists for standard genome sequencing and annotation.</title>
        <authorList>
            <consortium name="The Broad Institute Genomics Platform"/>
            <consortium name="The Broad Institute Genome Sequencing Center for Infectious Disease"/>
            <person name="Wu L."/>
            <person name="Ma J."/>
        </authorList>
    </citation>
    <scope>NUCLEOTIDE SEQUENCE [LARGE SCALE GENOMIC DNA]</scope>
    <source>
        <strain evidence="2">CGMCC 1.7030</strain>
    </source>
</reference>
<accession>A0ABW0BVV0</accession>